<comment type="pathway">
    <text evidence="5">Cofactor biosynthesis; coenzyme A biosynthesis; CoA from (R)-pantothenate: step 5/5.</text>
</comment>
<dbReference type="PROSITE" id="PS51219">
    <property type="entry name" value="DPCK"/>
    <property type="match status" value="1"/>
</dbReference>
<dbReference type="UniPathway" id="UPA00241">
    <property type="reaction ID" value="UER00356"/>
</dbReference>
<dbReference type="PANTHER" id="PTHR10695">
    <property type="entry name" value="DEPHOSPHO-COA KINASE-RELATED"/>
    <property type="match status" value="1"/>
</dbReference>
<evidence type="ECO:0000256" key="5">
    <source>
        <dbReference type="HAMAP-Rule" id="MF_00376"/>
    </source>
</evidence>
<comment type="subcellular location">
    <subcellularLocation>
        <location evidence="5">Cytoplasm</location>
    </subcellularLocation>
</comment>
<dbReference type="InterPro" id="IPR027417">
    <property type="entry name" value="P-loop_NTPase"/>
</dbReference>
<accession>J5KCE6</accession>
<dbReference type="EMBL" id="JH611157">
    <property type="protein sequence ID" value="EJP71516.1"/>
    <property type="molecule type" value="Genomic_DNA"/>
</dbReference>
<comment type="catalytic activity">
    <reaction evidence="5">
        <text>3'-dephospho-CoA + ATP = ADP + CoA + H(+)</text>
        <dbReference type="Rhea" id="RHEA:18245"/>
        <dbReference type="ChEBI" id="CHEBI:15378"/>
        <dbReference type="ChEBI" id="CHEBI:30616"/>
        <dbReference type="ChEBI" id="CHEBI:57287"/>
        <dbReference type="ChEBI" id="CHEBI:57328"/>
        <dbReference type="ChEBI" id="CHEBI:456216"/>
        <dbReference type="EC" id="2.7.1.24"/>
    </reaction>
</comment>
<evidence type="ECO:0000256" key="1">
    <source>
        <dbReference type="ARBA" id="ARBA00009018"/>
    </source>
</evidence>
<dbReference type="GO" id="GO:0015937">
    <property type="term" value="P:coenzyme A biosynthetic process"/>
    <property type="evidence" value="ECO:0007669"/>
    <property type="project" value="UniProtKB-UniRule"/>
</dbReference>
<comment type="function">
    <text evidence="5">Catalyzes the phosphorylation of the 3'-hydroxyl group of dephosphocoenzyme A to form coenzyme A.</text>
</comment>
<comment type="similarity">
    <text evidence="1 5">Belongs to the CoaE family.</text>
</comment>
<sequence length="198" mass="22478">MIVGLTGGIGSGKSAAAKIFVELGIDVIDADELSKNVLIENQKAKKIFVEKFGQKYINSNDEIDRELLREDIFKDEKKRKDLEGIIHPIVREEISEFVVNSKSIYKIIMVPLILETNSVDAYEKIVVVDCDLDKQIERASRRDDVSKENVENIIKNQASREERLSIADQVIMNNASLDDLRLEVIKVHQKLLGLKIDE</sequence>
<evidence type="ECO:0000256" key="4">
    <source>
        <dbReference type="ARBA" id="ARBA00022993"/>
    </source>
</evidence>
<dbReference type="EC" id="2.7.1.24" evidence="5 6"/>
<dbReference type="AlphaFoldDB" id="J5KCE6"/>
<proteinExistence type="inferred from homology"/>
<dbReference type="GO" id="GO:0004140">
    <property type="term" value="F:dephospho-CoA kinase activity"/>
    <property type="evidence" value="ECO:0007669"/>
    <property type="project" value="UniProtKB-UniRule"/>
</dbReference>
<keyword evidence="4 5" id="KW-0173">Coenzyme A biosynthesis</keyword>
<protein>
    <recommendedName>
        <fullName evidence="5 6">Dephospho-CoA kinase</fullName>
        <ecNumber evidence="5 6">2.7.1.24</ecNumber>
    </recommendedName>
    <alternativeName>
        <fullName evidence="5">Dephosphocoenzyme A kinase</fullName>
    </alternativeName>
</protein>
<keyword evidence="5 7" id="KW-0418">Kinase</keyword>
<dbReference type="GO" id="GO:0005737">
    <property type="term" value="C:cytoplasm"/>
    <property type="evidence" value="ECO:0007669"/>
    <property type="project" value="UniProtKB-SubCell"/>
</dbReference>
<evidence type="ECO:0000313" key="8">
    <source>
        <dbReference type="Proteomes" id="UP000010305"/>
    </source>
</evidence>
<evidence type="ECO:0000313" key="7">
    <source>
        <dbReference type="EMBL" id="EJP71516.1"/>
    </source>
</evidence>
<dbReference type="SUPFAM" id="SSF52540">
    <property type="entry name" value="P-loop containing nucleoside triphosphate hydrolases"/>
    <property type="match status" value="1"/>
</dbReference>
<feature type="binding site" evidence="5">
    <location>
        <begin position="10"/>
        <end position="15"/>
    </location>
    <ligand>
        <name>ATP</name>
        <dbReference type="ChEBI" id="CHEBI:30616"/>
    </ligand>
</feature>
<dbReference type="InterPro" id="IPR001977">
    <property type="entry name" value="Depp_CoAkinase"/>
</dbReference>
<dbReference type="Proteomes" id="UP000010305">
    <property type="component" value="Unassembled WGS sequence"/>
</dbReference>
<dbReference type="HOGENOM" id="CLU_057180_1_2_6"/>
<dbReference type="NCBIfam" id="TIGR00152">
    <property type="entry name" value="dephospho-CoA kinase"/>
    <property type="match status" value="1"/>
</dbReference>
<gene>
    <name evidence="5 7" type="primary">coaE</name>
    <name evidence="7" type="ORF">NT01SARS_1328</name>
</gene>
<name>J5KCE6_9GAMM</name>
<evidence type="ECO:0000256" key="2">
    <source>
        <dbReference type="ARBA" id="ARBA00022741"/>
    </source>
</evidence>
<dbReference type="PANTHER" id="PTHR10695:SF46">
    <property type="entry name" value="BIFUNCTIONAL COENZYME A SYNTHASE-RELATED"/>
    <property type="match status" value="1"/>
</dbReference>
<dbReference type="Gene3D" id="3.40.50.300">
    <property type="entry name" value="P-loop containing nucleotide triphosphate hydrolases"/>
    <property type="match status" value="1"/>
</dbReference>
<keyword evidence="2 5" id="KW-0547">Nucleotide-binding</keyword>
<evidence type="ECO:0000256" key="6">
    <source>
        <dbReference type="NCBIfam" id="TIGR00152"/>
    </source>
</evidence>
<dbReference type="Pfam" id="PF01121">
    <property type="entry name" value="CoaE"/>
    <property type="match status" value="1"/>
</dbReference>
<dbReference type="GO" id="GO:0005524">
    <property type="term" value="F:ATP binding"/>
    <property type="evidence" value="ECO:0007669"/>
    <property type="project" value="UniProtKB-UniRule"/>
</dbReference>
<evidence type="ECO:0000256" key="3">
    <source>
        <dbReference type="ARBA" id="ARBA00022840"/>
    </source>
</evidence>
<keyword evidence="3 5" id="KW-0067">ATP-binding</keyword>
<keyword evidence="5 7" id="KW-0808">Transferase</keyword>
<reference evidence="7 8" key="1">
    <citation type="journal article" date="2012" name="ISME J.">
        <title>Genomic insights to SAR86, an abundant and uncultivated marine bacterial lineage.</title>
        <authorList>
            <person name="Dupont C.L."/>
            <person name="Rusch D.B."/>
            <person name="Yooseph S."/>
            <person name="Lombardo M.J."/>
            <person name="Richter R.A."/>
            <person name="Valas R."/>
            <person name="Novotny M."/>
            <person name="Yee-Greenbaum J."/>
            <person name="Selengut J.D."/>
            <person name="Haft D.H."/>
            <person name="Halpern A.L."/>
            <person name="Lasken R.S."/>
            <person name="Nealson K."/>
            <person name="Friedman R."/>
            <person name="Venter J.C."/>
        </authorList>
    </citation>
    <scope>NUCLEOTIDE SEQUENCE [LARGE SCALE GENOMIC DNA]</scope>
</reference>
<dbReference type="STRING" id="1123866.NT01SARS_1328"/>
<keyword evidence="5" id="KW-0963">Cytoplasm</keyword>
<organism evidence="7 8">
    <name type="scientific">SAR86 cluster bacterium SAR86A</name>
    <dbReference type="NCBI Taxonomy" id="1123866"/>
    <lineage>
        <taxon>Bacteria</taxon>
        <taxon>Pseudomonadati</taxon>
        <taxon>Pseudomonadota</taxon>
        <taxon>Gammaproteobacteria</taxon>
        <taxon>SAR86 cluster</taxon>
    </lineage>
</organism>
<dbReference type="HAMAP" id="MF_00376">
    <property type="entry name" value="Dephospho_CoA_kinase"/>
    <property type="match status" value="1"/>
</dbReference>
<dbReference type="CDD" id="cd02022">
    <property type="entry name" value="DPCK"/>
    <property type="match status" value="1"/>
</dbReference>